<dbReference type="SUPFAM" id="SSF55909">
    <property type="entry name" value="Pentein"/>
    <property type="match status" value="1"/>
</dbReference>
<dbReference type="EMBL" id="CP029822">
    <property type="protein sequence ID" value="AZS51102.1"/>
    <property type="molecule type" value="Genomic_DNA"/>
</dbReference>
<dbReference type="GO" id="GO:0047632">
    <property type="term" value="F:agmatine deiminase activity"/>
    <property type="evidence" value="ECO:0007669"/>
    <property type="project" value="UniProtKB-UniRule"/>
</dbReference>
<proteinExistence type="inferred from homology"/>
<comment type="function">
    <text evidence="3">Mediates the hydrolysis of agmatine into N-carbamoylputrescine in the arginine decarboxylase (ADC) pathway of putrescine biosynthesis, a basic polyamine.</text>
</comment>
<dbReference type="HAMAP" id="MF_01841">
    <property type="entry name" value="Agmatine_deimin"/>
    <property type="match status" value="1"/>
</dbReference>
<dbReference type="Gene3D" id="3.75.10.10">
    <property type="entry name" value="L-arginine/glycine Amidinotransferase, Chain A"/>
    <property type="match status" value="1"/>
</dbReference>
<evidence type="ECO:0000256" key="2">
    <source>
        <dbReference type="ARBA" id="ARBA00023115"/>
    </source>
</evidence>
<gene>
    <name evidence="3 4" type="primary">aguA</name>
    <name evidence="4" type="ORF">DM558_10115</name>
</gene>
<keyword evidence="1 3" id="KW-0378">Hydrolase</keyword>
<dbReference type="NCBIfam" id="NF010070">
    <property type="entry name" value="PRK13551.1"/>
    <property type="match status" value="1"/>
</dbReference>
<sequence>MDLTTLASRPSNDGFWMPAEWAPHEAVWMLWPYRLDNWRESARPAQHNYAAVAEAISEATPVFMGVPEELISQAKRILPSTVTIVPMESDDAWVRDCGPTIVINEKGERRGIDWIFNAWGGLKGGLYYPWDKDEQVAPQILSHHKFKRYQAPLVIEGGGIHVDGDGTCIVTEEVHLNPDRNPALTKEQIEDFFRDYLNIDKVIWLPKGVYEDETSGHIDNMCCFSKPGELLLTWTDDEKDPQYERSRLALEVLEKETDAKGRKLLVRKLQQPGPLYITEEEAATIQASPGMDRSAAHRLAGSYVNFLITNGRIILPQFDPNTDANAVKVVQEAFPDHKIVGINSREILLGGGNIHCITQQIPSGRI</sequence>
<dbReference type="GO" id="GO:0004668">
    <property type="term" value="F:protein-arginine deiminase activity"/>
    <property type="evidence" value="ECO:0007669"/>
    <property type="project" value="InterPro"/>
</dbReference>
<dbReference type="NCBIfam" id="TIGR03380">
    <property type="entry name" value="agmatine_aguA"/>
    <property type="match status" value="1"/>
</dbReference>
<comment type="similarity">
    <text evidence="3">Belongs to the agmatine deiminase family.</text>
</comment>
<protein>
    <recommendedName>
        <fullName evidence="3">Agmatine deiminase</fullName>
        <ecNumber evidence="3">3.5.3.12</ecNumber>
    </recommendedName>
    <alternativeName>
        <fullName evidence="3">Agmatine iminohydrolase</fullName>
    </alternativeName>
</protein>
<evidence type="ECO:0000256" key="1">
    <source>
        <dbReference type="ARBA" id="ARBA00022801"/>
    </source>
</evidence>
<dbReference type="InterPro" id="IPR017754">
    <property type="entry name" value="Agmatine_deiminase"/>
</dbReference>
<keyword evidence="5" id="KW-1185">Reference proteome</keyword>
<dbReference type="Proteomes" id="UP000273143">
    <property type="component" value="Chromosome"/>
</dbReference>
<dbReference type="InterPro" id="IPR007466">
    <property type="entry name" value="Peptidyl-Arg-deiminase_porph"/>
</dbReference>
<evidence type="ECO:0000313" key="5">
    <source>
        <dbReference type="Proteomes" id="UP000273143"/>
    </source>
</evidence>
<feature type="active site" description="Amidino-cysteine intermediate" evidence="3">
    <location>
        <position position="356"/>
    </location>
</feature>
<dbReference type="PANTHER" id="PTHR31377:SF0">
    <property type="entry name" value="AGMATINE DEIMINASE-RELATED"/>
    <property type="match status" value="1"/>
</dbReference>
<dbReference type="PANTHER" id="PTHR31377">
    <property type="entry name" value="AGMATINE DEIMINASE-RELATED"/>
    <property type="match status" value="1"/>
</dbReference>
<reference evidence="5" key="1">
    <citation type="submission" date="2018-06" db="EMBL/GenBank/DDBJ databases">
        <title>Complete genome of Pseudomonas insecticola strain QZS01.</title>
        <authorList>
            <person name="Wang J."/>
            <person name="Su Q."/>
        </authorList>
    </citation>
    <scope>NUCLEOTIDE SEQUENCE [LARGE SCALE GENOMIC DNA]</scope>
    <source>
        <strain evidence="5">QZS01</strain>
    </source>
</reference>
<organism evidence="4 5">
    <name type="scientific">Entomomonas moraniae</name>
    <dbReference type="NCBI Taxonomy" id="2213226"/>
    <lineage>
        <taxon>Bacteria</taxon>
        <taxon>Pseudomonadati</taxon>
        <taxon>Pseudomonadota</taxon>
        <taxon>Gammaproteobacteria</taxon>
        <taxon>Pseudomonadales</taxon>
        <taxon>Pseudomonadaceae</taxon>
        <taxon>Entomomonas</taxon>
    </lineage>
</organism>
<dbReference type="GO" id="GO:0033388">
    <property type="term" value="P:putrescine biosynthetic process from arginine"/>
    <property type="evidence" value="ECO:0007669"/>
    <property type="project" value="UniProtKB-UniRule"/>
</dbReference>
<name>A0A3Q9JJT0_9GAMM</name>
<dbReference type="AlphaFoldDB" id="A0A3Q9JJT0"/>
<comment type="catalytic activity">
    <reaction evidence="3">
        <text>agmatine + H2O = N-carbamoylputrescine + NH4(+)</text>
        <dbReference type="Rhea" id="RHEA:18037"/>
        <dbReference type="ChEBI" id="CHEBI:15377"/>
        <dbReference type="ChEBI" id="CHEBI:28938"/>
        <dbReference type="ChEBI" id="CHEBI:58145"/>
        <dbReference type="ChEBI" id="CHEBI:58318"/>
        <dbReference type="EC" id="3.5.3.12"/>
    </reaction>
</comment>
<dbReference type="UniPathway" id="UPA00534">
    <property type="reaction ID" value="UER00285"/>
</dbReference>
<comment type="pathway">
    <text evidence="3">Amine and polyamine biosynthesis; putrescine biosynthesis via agmatine pathway; N-carbamoylputrescine from agmatine: step 1/1.</text>
</comment>
<keyword evidence="2 3" id="KW-0620">Polyamine biosynthesis</keyword>
<comment type="subunit">
    <text evidence="3">Homodimer.</text>
</comment>
<dbReference type="KEGG" id="emo:DM558_10115"/>
<accession>A0A3Q9JJT0</accession>
<dbReference type="Pfam" id="PF04371">
    <property type="entry name" value="PAD_porph"/>
    <property type="match status" value="1"/>
</dbReference>
<evidence type="ECO:0000313" key="4">
    <source>
        <dbReference type="EMBL" id="AZS51102.1"/>
    </source>
</evidence>
<dbReference type="EC" id="3.5.3.12" evidence="3"/>
<dbReference type="RefSeq" id="WP_127163900.1">
    <property type="nucleotide sequence ID" value="NZ_CP029822.1"/>
</dbReference>
<evidence type="ECO:0000256" key="3">
    <source>
        <dbReference type="HAMAP-Rule" id="MF_01841"/>
    </source>
</evidence>